<gene>
    <name evidence="6" type="primary">LOC109465190</name>
</gene>
<sequence>MHSHWRDCQEWSKIGLPLSTTSNEACKMFDAAVTQYIGWYDDDSVGGLMGAMEKMNQADPNFVMGKVVSGWFQLGGKSITRDEKLKKDIEDLVRSAQGNNCTSREKQHVEAIRLLAGRDIPAACNAWENILVEYPTDILALKLSQASYYDIGYSAQLRDSAARVLPAWKPSMPLYGYLHGMHAFGLVETNFYTQAEKSARKALELNPRDIWATHAVCHVMEMEGRQEEGISFLSNTLQDWGSCNLFAGHCYWHWALYHMEKGDYSAALKIFDNQYKGRKDAFITDTSSLLFRLNMEGVDVADRWDDTYKMCESDLEERVAIFKDVHLLLSCLGAKQQDSTKKMMESLRSFVSEEGTQPTVAKEVGVPICEALVAYDEGDYARAVDLMAPMRYRVGSIGGSKAQLDLFHLFLIHAAIRSSETRHHQLARALLAERKALKENSPMTDRLIAAAPLPF</sequence>
<dbReference type="PANTHER" id="PTHR16263">
    <property type="entry name" value="TETRATRICOPEPTIDE REPEAT PROTEIN 38"/>
    <property type="match status" value="1"/>
</dbReference>
<dbReference type="Proteomes" id="UP000515135">
    <property type="component" value="Unplaced"/>
</dbReference>
<dbReference type="Gene3D" id="1.25.40.10">
    <property type="entry name" value="Tetratricopeptide repeat domain"/>
    <property type="match status" value="1"/>
</dbReference>
<dbReference type="AlphaFoldDB" id="A0A6P4Y6C4"/>
<keyword evidence="5" id="KW-1185">Reference proteome</keyword>
<accession>A0A6P4Y6C4</accession>
<keyword evidence="3" id="KW-0677">Repeat</keyword>
<organism evidence="5 6">
    <name type="scientific">Branchiostoma belcheri</name>
    <name type="common">Amphioxus</name>
    <dbReference type="NCBI Taxonomy" id="7741"/>
    <lineage>
        <taxon>Eukaryota</taxon>
        <taxon>Metazoa</taxon>
        <taxon>Chordata</taxon>
        <taxon>Cephalochordata</taxon>
        <taxon>Leptocardii</taxon>
        <taxon>Amphioxiformes</taxon>
        <taxon>Branchiostomatidae</taxon>
        <taxon>Branchiostoma</taxon>
    </lineage>
</organism>
<dbReference type="KEGG" id="bbel:109465190"/>
<dbReference type="RefSeq" id="XP_019617899.1">
    <property type="nucleotide sequence ID" value="XM_019762340.1"/>
</dbReference>
<evidence type="ECO:0000256" key="2">
    <source>
        <dbReference type="ARBA" id="ARBA00019992"/>
    </source>
</evidence>
<evidence type="ECO:0000256" key="3">
    <source>
        <dbReference type="ARBA" id="ARBA00022737"/>
    </source>
</evidence>
<name>A0A6P4Y6C4_BRABE</name>
<dbReference type="PANTHER" id="PTHR16263:SF4">
    <property type="entry name" value="TETRATRICOPEPTIDE REPEAT PROTEIN 38"/>
    <property type="match status" value="1"/>
</dbReference>
<evidence type="ECO:0000313" key="6">
    <source>
        <dbReference type="RefSeq" id="XP_019617899.1"/>
    </source>
</evidence>
<evidence type="ECO:0000256" key="1">
    <source>
        <dbReference type="ARBA" id="ARBA00005857"/>
    </source>
</evidence>
<dbReference type="OrthoDB" id="1427555at2759"/>
<evidence type="ECO:0000313" key="5">
    <source>
        <dbReference type="Proteomes" id="UP000515135"/>
    </source>
</evidence>
<reference evidence="6" key="1">
    <citation type="submission" date="2025-08" db="UniProtKB">
        <authorList>
            <consortium name="RefSeq"/>
        </authorList>
    </citation>
    <scope>IDENTIFICATION</scope>
    <source>
        <tissue evidence="6">Gonad</tissue>
    </source>
</reference>
<protein>
    <recommendedName>
        <fullName evidence="2">Tetratricopeptide repeat protein 38</fullName>
    </recommendedName>
</protein>
<dbReference type="SUPFAM" id="SSF48452">
    <property type="entry name" value="TPR-like"/>
    <property type="match status" value="1"/>
</dbReference>
<keyword evidence="4" id="KW-0802">TPR repeat</keyword>
<dbReference type="InterPro" id="IPR033891">
    <property type="entry name" value="TTC38"/>
</dbReference>
<dbReference type="InterPro" id="IPR011990">
    <property type="entry name" value="TPR-like_helical_dom_sf"/>
</dbReference>
<proteinExistence type="inferred from homology"/>
<dbReference type="CDD" id="cd05804">
    <property type="entry name" value="StaR_like"/>
    <property type="match status" value="1"/>
</dbReference>
<comment type="similarity">
    <text evidence="1">Belongs to the TTC38 family.</text>
</comment>
<dbReference type="GeneID" id="109465190"/>
<evidence type="ECO:0000256" key="4">
    <source>
        <dbReference type="ARBA" id="ARBA00022803"/>
    </source>
</evidence>